<gene>
    <name evidence="2" type="ORF">SI859A1_01575</name>
</gene>
<dbReference type="Pfam" id="PF19660">
    <property type="entry name" value="DUF6163"/>
    <property type="match status" value="1"/>
</dbReference>
<protein>
    <submittedName>
        <fullName evidence="2">Uncharacterized protein</fullName>
    </submittedName>
</protein>
<keyword evidence="1" id="KW-1133">Transmembrane helix</keyword>
<dbReference type="BioCyc" id="AURANTIMONAS:SI859A1_01575-MONOMER"/>
<dbReference type="HOGENOM" id="CLU_1174351_0_0_5"/>
<feature type="transmembrane region" description="Helical" evidence="1">
    <location>
        <begin position="155"/>
        <end position="175"/>
    </location>
</feature>
<organism evidence="2 3">
    <name type="scientific">Aurantimonas manganoxydans (strain ATCC BAA-1229 / DSM 21871 / SI85-9A1)</name>
    <dbReference type="NCBI Taxonomy" id="287752"/>
    <lineage>
        <taxon>Bacteria</taxon>
        <taxon>Pseudomonadati</taxon>
        <taxon>Pseudomonadota</taxon>
        <taxon>Alphaproteobacteria</taxon>
        <taxon>Hyphomicrobiales</taxon>
        <taxon>Aurantimonadaceae</taxon>
        <taxon>Aurantimonas</taxon>
    </lineage>
</organism>
<dbReference type="Proteomes" id="UP000000321">
    <property type="component" value="Unassembled WGS sequence"/>
</dbReference>
<dbReference type="EMBL" id="AAPJ01000003">
    <property type="protein sequence ID" value="EAS50212.1"/>
    <property type="molecule type" value="Genomic_DNA"/>
</dbReference>
<evidence type="ECO:0000313" key="3">
    <source>
        <dbReference type="Proteomes" id="UP000000321"/>
    </source>
</evidence>
<feature type="transmembrane region" description="Helical" evidence="1">
    <location>
        <begin position="182"/>
        <end position="202"/>
    </location>
</feature>
<accession>Q1YIA4</accession>
<dbReference type="InterPro" id="IPR046161">
    <property type="entry name" value="DUF6163"/>
</dbReference>
<feature type="transmembrane region" description="Helical" evidence="1">
    <location>
        <begin position="114"/>
        <end position="135"/>
    </location>
</feature>
<evidence type="ECO:0000256" key="1">
    <source>
        <dbReference type="SAM" id="Phobius"/>
    </source>
</evidence>
<feature type="transmembrane region" description="Helical" evidence="1">
    <location>
        <begin position="208"/>
        <end position="228"/>
    </location>
</feature>
<keyword evidence="1" id="KW-0812">Transmembrane</keyword>
<sequence>MSCGSILSVCRAHPSRAFHGEARTASIMRGADRRAVGFCVCPRRRDFKIDALFASTVGSGASGARPARMRSSARRVFPRDRMQGGKGAERSGRWSLVIKGFAQRAKAEAFNRALAVWLYRLAAIVMFVAGVGYWIRLVGIDEGPLNRFDLMPLWWKIAAPALAVLYPVAGIGLWLTVGWGAVVWVLIALIEAVMHLGFPELFGANLLWLGFHLWGLGMLAVIRAVGLYERRRLRGY</sequence>
<dbReference type="AlphaFoldDB" id="Q1YIA4"/>
<proteinExistence type="predicted"/>
<evidence type="ECO:0000313" key="2">
    <source>
        <dbReference type="EMBL" id="EAS50212.1"/>
    </source>
</evidence>
<name>Q1YIA4_AURMS</name>
<keyword evidence="1" id="KW-0472">Membrane</keyword>
<keyword evidence="3" id="KW-1185">Reference proteome</keyword>
<reference evidence="2 3" key="1">
    <citation type="journal article" date="2008" name="Appl. Environ. Microbiol.">
        <title>Genomic insights into Mn(II) oxidation by the marine alphaproteobacterium Aurantimonas sp. strain SI85-9A1.</title>
        <authorList>
            <person name="Dick G.J."/>
            <person name="Podell S."/>
            <person name="Johnson H.A."/>
            <person name="Rivera-Espinoza Y."/>
            <person name="Bernier-Latmani R."/>
            <person name="McCarthy J.K."/>
            <person name="Torpey J.W."/>
            <person name="Clement B.G."/>
            <person name="Gaasterland T."/>
            <person name="Tebo B.M."/>
        </authorList>
    </citation>
    <scope>NUCLEOTIDE SEQUENCE [LARGE SCALE GENOMIC DNA]</scope>
    <source>
        <strain evidence="2 3">SI85-9A1</strain>
    </source>
</reference>
<comment type="caution">
    <text evidence="2">The sequence shown here is derived from an EMBL/GenBank/DDBJ whole genome shotgun (WGS) entry which is preliminary data.</text>
</comment>